<dbReference type="InterPro" id="IPR020084">
    <property type="entry name" value="NUDIX_hydrolase_CS"/>
</dbReference>
<evidence type="ECO:0000256" key="1">
    <source>
        <dbReference type="ARBA" id="ARBA00005582"/>
    </source>
</evidence>
<dbReference type="PROSITE" id="PS00893">
    <property type="entry name" value="NUDIX_BOX"/>
    <property type="match status" value="1"/>
</dbReference>
<dbReference type="InterPro" id="IPR015797">
    <property type="entry name" value="NUDIX_hydrolase-like_dom_sf"/>
</dbReference>
<gene>
    <name evidence="4" type="ORF">ACFQ41_11410</name>
</gene>
<accession>A0ABW4BHF3</accession>
<keyword evidence="2 4" id="KW-0378">Hydrolase</keyword>
<dbReference type="EMBL" id="JBHTOA010000046">
    <property type="protein sequence ID" value="MFD1399917.1"/>
    <property type="molecule type" value="Genomic_DNA"/>
</dbReference>
<evidence type="ECO:0000313" key="5">
    <source>
        <dbReference type="Proteomes" id="UP001597199"/>
    </source>
</evidence>
<sequence length="146" mass="16180">MTDRFYPTELTCFCLVESQGQLLIMQKNDSEFAPSMTFPGGHVEPDEALTAAATRELAEECGLTVTTWRLASVVNFKRGDGRKELIFVFAGTLPAPKNTQHRAGTKDEGQTRWVPIADFASLALNGVVRAVYDAYRSGQVKELFFN</sequence>
<name>A0ABW4BHF3_9LACO</name>
<dbReference type="Proteomes" id="UP001597199">
    <property type="component" value="Unassembled WGS sequence"/>
</dbReference>
<comment type="caution">
    <text evidence="4">The sequence shown here is derived from an EMBL/GenBank/DDBJ whole genome shotgun (WGS) entry which is preliminary data.</text>
</comment>
<dbReference type="SUPFAM" id="SSF55811">
    <property type="entry name" value="Nudix"/>
    <property type="match status" value="1"/>
</dbReference>
<evidence type="ECO:0000259" key="3">
    <source>
        <dbReference type="PROSITE" id="PS51462"/>
    </source>
</evidence>
<dbReference type="PANTHER" id="PTHR43736">
    <property type="entry name" value="ADP-RIBOSE PYROPHOSPHATASE"/>
    <property type="match status" value="1"/>
</dbReference>
<dbReference type="PANTHER" id="PTHR43736:SF1">
    <property type="entry name" value="DIHYDRONEOPTERIN TRIPHOSPHATE DIPHOSPHATASE"/>
    <property type="match status" value="1"/>
</dbReference>
<dbReference type="PROSITE" id="PS51462">
    <property type="entry name" value="NUDIX"/>
    <property type="match status" value="1"/>
</dbReference>
<comment type="similarity">
    <text evidence="1">Belongs to the Nudix hydrolase family.</text>
</comment>
<proteinExistence type="inferred from homology"/>
<dbReference type="Pfam" id="PF00293">
    <property type="entry name" value="NUDIX"/>
    <property type="match status" value="1"/>
</dbReference>
<feature type="domain" description="Nudix hydrolase" evidence="3">
    <location>
        <begin position="7"/>
        <end position="136"/>
    </location>
</feature>
<dbReference type="Gene3D" id="3.90.79.10">
    <property type="entry name" value="Nucleoside Triphosphate Pyrophosphohydrolase"/>
    <property type="match status" value="1"/>
</dbReference>
<dbReference type="GO" id="GO:0016787">
    <property type="term" value="F:hydrolase activity"/>
    <property type="evidence" value="ECO:0007669"/>
    <property type="project" value="UniProtKB-KW"/>
</dbReference>
<organism evidence="4 5">
    <name type="scientific">Lacticaseibacillus suilingensis</name>
    <dbReference type="NCBI Taxonomy" id="2799577"/>
    <lineage>
        <taxon>Bacteria</taxon>
        <taxon>Bacillati</taxon>
        <taxon>Bacillota</taxon>
        <taxon>Bacilli</taxon>
        <taxon>Lactobacillales</taxon>
        <taxon>Lactobacillaceae</taxon>
        <taxon>Lacticaseibacillus</taxon>
    </lineage>
</organism>
<protein>
    <submittedName>
        <fullName evidence="4">NUDIX hydrolase</fullName>
    </submittedName>
</protein>
<keyword evidence="5" id="KW-1185">Reference proteome</keyword>
<reference evidence="5" key="1">
    <citation type="journal article" date="2019" name="Int. J. Syst. Evol. Microbiol.">
        <title>The Global Catalogue of Microorganisms (GCM) 10K type strain sequencing project: providing services to taxonomists for standard genome sequencing and annotation.</title>
        <authorList>
            <consortium name="The Broad Institute Genomics Platform"/>
            <consortium name="The Broad Institute Genome Sequencing Center for Infectious Disease"/>
            <person name="Wu L."/>
            <person name="Ma J."/>
        </authorList>
    </citation>
    <scope>NUCLEOTIDE SEQUENCE [LARGE SCALE GENOMIC DNA]</scope>
    <source>
        <strain evidence="5">CCM 9110</strain>
    </source>
</reference>
<dbReference type="RefSeq" id="WP_204118878.1">
    <property type="nucleotide sequence ID" value="NZ_BOLV01000009.1"/>
</dbReference>
<evidence type="ECO:0000313" key="4">
    <source>
        <dbReference type="EMBL" id="MFD1399917.1"/>
    </source>
</evidence>
<evidence type="ECO:0000256" key="2">
    <source>
        <dbReference type="ARBA" id="ARBA00022801"/>
    </source>
</evidence>
<dbReference type="InterPro" id="IPR000086">
    <property type="entry name" value="NUDIX_hydrolase_dom"/>
</dbReference>